<dbReference type="AlphaFoldDB" id="A0A3M6UM01"/>
<keyword evidence="3" id="KW-1185">Reference proteome</keyword>
<reference evidence="2 3" key="1">
    <citation type="journal article" date="2018" name="Sci. Rep.">
        <title>Comparative analysis of the Pocillopora damicornis genome highlights role of immune system in coral evolution.</title>
        <authorList>
            <person name="Cunning R."/>
            <person name="Bay R.A."/>
            <person name="Gillette P."/>
            <person name="Baker A.C."/>
            <person name="Traylor-Knowles N."/>
        </authorList>
    </citation>
    <scope>NUCLEOTIDE SEQUENCE [LARGE SCALE GENOMIC DNA]</scope>
    <source>
        <strain evidence="2">RSMAS</strain>
        <tissue evidence="2">Whole animal</tissue>
    </source>
</reference>
<comment type="caution">
    <text evidence="2">The sequence shown here is derived from an EMBL/GenBank/DDBJ whole genome shotgun (WGS) entry which is preliminary data.</text>
</comment>
<name>A0A3M6UM01_POCDA</name>
<dbReference type="EMBL" id="RCHS01001217">
    <property type="protein sequence ID" value="RMX54697.1"/>
    <property type="molecule type" value="Genomic_DNA"/>
</dbReference>
<evidence type="ECO:0000313" key="3">
    <source>
        <dbReference type="Proteomes" id="UP000275408"/>
    </source>
</evidence>
<protein>
    <submittedName>
        <fullName evidence="2">Uncharacterized protein</fullName>
    </submittedName>
</protein>
<accession>A0A3M6UM01</accession>
<evidence type="ECO:0000256" key="1">
    <source>
        <dbReference type="SAM" id="MobiDB-lite"/>
    </source>
</evidence>
<feature type="region of interest" description="Disordered" evidence="1">
    <location>
        <begin position="79"/>
        <end position="105"/>
    </location>
</feature>
<feature type="compositionally biased region" description="Basic residues" evidence="1">
    <location>
        <begin position="96"/>
        <end position="105"/>
    </location>
</feature>
<dbReference type="Proteomes" id="UP000275408">
    <property type="component" value="Unassembled WGS sequence"/>
</dbReference>
<organism evidence="2 3">
    <name type="scientific">Pocillopora damicornis</name>
    <name type="common">Cauliflower coral</name>
    <name type="synonym">Millepora damicornis</name>
    <dbReference type="NCBI Taxonomy" id="46731"/>
    <lineage>
        <taxon>Eukaryota</taxon>
        <taxon>Metazoa</taxon>
        <taxon>Cnidaria</taxon>
        <taxon>Anthozoa</taxon>
        <taxon>Hexacorallia</taxon>
        <taxon>Scleractinia</taxon>
        <taxon>Astrocoeniina</taxon>
        <taxon>Pocilloporidae</taxon>
        <taxon>Pocillopora</taxon>
    </lineage>
</organism>
<proteinExistence type="predicted"/>
<evidence type="ECO:0000313" key="2">
    <source>
        <dbReference type="EMBL" id="RMX54697.1"/>
    </source>
</evidence>
<sequence>MFCKSLNIPSQSLSTEVVLVDGILMLTVSKNCLVEAINAVEMLNFSTKIKLKLYQSCVLSTPSIALNFGNDRRGSFQAVSLPHKKPEKSHEDVLAKRHLRQPTTC</sequence>
<gene>
    <name evidence="2" type="ORF">pdam_00025103</name>
</gene>